<keyword evidence="1" id="KW-1133">Transmembrane helix</keyword>
<evidence type="ECO:0000256" key="1">
    <source>
        <dbReference type="SAM" id="Phobius"/>
    </source>
</evidence>
<dbReference type="WBParaSite" id="TCLT_0000359701-mRNA-1">
    <property type="protein sequence ID" value="TCLT_0000359701-mRNA-1"/>
    <property type="gene ID" value="TCLT_0000359701"/>
</dbReference>
<reference evidence="2 3" key="2">
    <citation type="submission" date="2018-11" db="EMBL/GenBank/DDBJ databases">
        <authorList>
            <consortium name="Pathogen Informatics"/>
        </authorList>
    </citation>
    <scope>NUCLEOTIDE SEQUENCE [LARGE SCALE GENOMIC DNA]</scope>
</reference>
<evidence type="ECO:0000313" key="2">
    <source>
        <dbReference type="EMBL" id="VDN00171.1"/>
    </source>
</evidence>
<proteinExistence type="predicted"/>
<keyword evidence="3" id="KW-1185">Reference proteome</keyword>
<keyword evidence="1" id="KW-0812">Transmembrane</keyword>
<protein>
    <submittedName>
        <fullName evidence="4">Transmembrane protein</fullName>
    </submittedName>
</protein>
<dbReference type="Proteomes" id="UP000276776">
    <property type="component" value="Unassembled WGS sequence"/>
</dbReference>
<feature type="transmembrane region" description="Helical" evidence="1">
    <location>
        <begin position="23"/>
        <end position="44"/>
    </location>
</feature>
<sequence>MSDCVDTVRLKGFKDATGRSDLVYGWLLGICLLRLILFLTTSLCPKNELTNTIDFRRKGFDMEPKFGGVTVYRQLFGKYSLRLHSDLLLLNIHLLSSYRFISFPVALEINEKGEWLSWKQKIQQLPVDFERGFGRPAFEAEMEWVLNTVANEDWIEQSKNL</sequence>
<gene>
    <name evidence="2" type="ORF">TCLT_LOCUS3587</name>
</gene>
<reference evidence="4" key="1">
    <citation type="submission" date="2017-02" db="UniProtKB">
        <authorList>
            <consortium name="WormBaseParasite"/>
        </authorList>
    </citation>
    <scope>IDENTIFICATION</scope>
</reference>
<name>A0A0N5CTN6_THECL</name>
<dbReference type="EMBL" id="UYYF01001874">
    <property type="protein sequence ID" value="VDN00171.1"/>
    <property type="molecule type" value="Genomic_DNA"/>
</dbReference>
<accession>A0A0N5CTN6</accession>
<keyword evidence="1" id="KW-0472">Membrane</keyword>
<dbReference type="AlphaFoldDB" id="A0A0N5CTN6"/>
<evidence type="ECO:0000313" key="3">
    <source>
        <dbReference type="Proteomes" id="UP000276776"/>
    </source>
</evidence>
<organism evidence="4">
    <name type="scientific">Thelazia callipaeda</name>
    <name type="common">Oriental eyeworm</name>
    <name type="synonym">Parasitic nematode</name>
    <dbReference type="NCBI Taxonomy" id="103827"/>
    <lineage>
        <taxon>Eukaryota</taxon>
        <taxon>Metazoa</taxon>
        <taxon>Ecdysozoa</taxon>
        <taxon>Nematoda</taxon>
        <taxon>Chromadorea</taxon>
        <taxon>Rhabditida</taxon>
        <taxon>Spirurina</taxon>
        <taxon>Spiruromorpha</taxon>
        <taxon>Thelazioidea</taxon>
        <taxon>Thelaziidae</taxon>
        <taxon>Thelazia</taxon>
    </lineage>
</organism>
<evidence type="ECO:0000313" key="4">
    <source>
        <dbReference type="WBParaSite" id="TCLT_0000359701-mRNA-1"/>
    </source>
</evidence>